<accession>A0A9Q3F7R5</accession>
<organism evidence="2 3">
    <name type="scientific">Austropuccinia psidii MF-1</name>
    <dbReference type="NCBI Taxonomy" id="1389203"/>
    <lineage>
        <taxon>Eukaryota</taxon>
        <taxon>Fungi</taxon>
        <taxon>Dikarya</taxon>
        <taxon>Basidiomycota</taxon>
        <taxon>Pucciniomycotina</taxon>
        <taxon>Pucciniomycetes</taxon>
        <taxon>Pucciniales</taxon>
        <taxon>Sphaerophragmiaceae</taxon>
        <taxon>Austropuccinia</taxon>
    </lineage>
</organism>
<dbReference type="EMBL" id="AVOT02040015">
    <property type="protein sequence ID" value="MBW0535158.1"/>
    <property type="molecule type" value="Genomic_DNA"/>
</dbReference>
<keyword evidence="3" id="KW-1185">Reference proteome</keyword>
<dbReference type="AlphaFoldDB" id="A0A9Q3F7R5"/>
<name>A0A9Q3F7R5_9BASI</name>
<dbReference type="OrthoDB" id="2796020at2759"/>
<dbReference type="Pfam" id="PF07727">
    <property type="entry name" value="RVT_2"/>
    <property type="match status" value="1"/>
</dbReference>
<evidence type="ECO:0000313" key="3">
    <source>
        <dbReference type="Proteomes" id="UP000765509"/>
    </source>
</evidence>
<evidence type="ECO:0000259" key="1">
    <source>
        <dbReference type="Pfam" id="PF07727"/>
    </source>
</evidence>
<protein>
    <recommendedName>
        <fullName evidence="1">Reverse transcriptase Ty1/copia-type domain-containing protein</fullName>
    </recommendedName>
</protein>
<dbReference type="InterPro" id="IPR013103">
    <property type="entry name" value="RVT_2"/>
</dbReference>
<feature type="domain" description="Reverse transcriptase Ty1/copia-type" evidence="1">
    <location>
        <begin position="3"/>
        <end position="125"/>
    </location>
</feature>
<dbReference type="Proteomes" id="UP000765509">
    <property type="component" value="Unassembled WGS sequence"/>
</dbReference>
<evidence type="ECO:0000313" key="2">
    <source>
        <dbReference type="EMBL" id="MBW0535158.1"/>
    </source>
</evidence>
<gene>
    <name evidence="2" type="ORF">O181_074873</name>
</gene>
<reference evidence="2" key="1">
    <citation type="submission" date="2021-03" db="EMBL/GenBank/DDBJ databases">
        <title>Draft genome sequence of rust myrtle Austropuccinia psidii MF-1, a brazilian biotype.</title>
        <authorList>
            <person name="Quecine M.C."/>
            <person name="Pachon D.M.R."/>
            <person name="Bonatelli M.L."/>
            <person name="Correr F.H."/>
            <person name="Franceschini L.M."/>
            <person name="Leite T.F."/>
            <person name="Margarido G.R.A."/>
            <person name="Almeida C.A."/>
            <person name="Ferrarezi J.A."/>
            <person name="Labate C.A."/>
        </authorList>
    </citation>
    <scope>NUCLEOTIDE SEQUENCE</scope>
    <source>
        <strain evidence="2">MF-1</strain>
    </source>
</reference>
<proteinExistence type="predicted"/>
<comment type="caution">
    <text evidence="2">The sequence shown here is derived from an EMBL/GenBank/DDBJ whole genome shotgun (WGS) entry which is preliminary data.</text>
</comment>
<sequence>MTKNKVKICTQGFSQKYGVDYENTYSPAGKFNSLRRVLTIAALKELKVHHIDAVAAFLNPKLVEQIYMKIPPFIPKYGEGKVWKVRKPLYGLKQASRYSYLDISNHLKSIKPNPRKSGPCLFISTDCQSVTQNQSTIMTARYHK</sequence>